<feature type="region of interest" description="Disordered" evidence="1">
    <location>
        <begin position="469"/>
        <end position="504"/>
    </location>
</feature>
<keyword evidence="4" id="KW-1185">Reference proteome</keyword>
<feature type="compositionally biased region" description="Polar residues" evidence="1">
    <location>
        <begin position="161"/>
        <end position="178"/>
    </location>
</feature>
<evidence type="ECO:0000313" key="4">
    <source>
        <dbReference type="Proteomes" id="UP000005408"/>
    </source>
</evidence>
<dbReference type="SMART" id="SM00225">
    <property type="entry name" value="BTB"/>
    <property type="match status" value="1"/>
</dbReference>
<feature type="compositionally biased region" description="Polar residues" evidence="1">
    <location>
        <begin position="495"/>
        <end position="504"/>
    </location>
</feature>
<reference evidence="3" key="1">
    <citation type="submission" date="2022-08" db="UniProtKB">
        <authorList>
            <consortium name="EnsemblMetazoa"/>
        </authorList>
    </citation>
    <scope>IDENTIFICATION</scope>
    <source>
        <strain evidence="3">05x7-T-G4-1.051#20</strain>
    </source>
</reference>
<feature type="region of interest" description="Disordered" evidence="1">
    <location>
        <begin position="359"/>
        <end position="433"/>
    </location>
</feature>
<feature type="region of interest" description="Disordered" evidence="1">
    <location>
        <begin position="161"/>
        <end position="230"/>
    </location>
</feature>
<dbReference type="Pfam" id="PF00651">
    <property type="entry name" value="BTB"/>
    <property type="match status" value="1"/>
</dbReference>
<feature type="compositionally biased region" description="Basic and acidic residues" evidence="1">
    <location>
        <begin position="481"/>
        <end position="493"/>
    </location>
</feature>
<accession>A0A8W8NAZ8</accession>
<dbReference type="EnsemblMetazoa" id="G6106.9">
    <property type="protein sequence ID" value="G6106.9:cds"/>
    <property type="gene ID" value="G6106"/>
</dbReference>
<feature type="compositionally biased region" description="Basic and acidic residues" evidence="1">
    <location>
        <begin position="191"/>
        <end position="202"/>
    </location>
</feature>
<feature type="compositionally biased region" description="Polar residues" evidence="1">
    <location>
        <begin position="376"/>
        <end position="396"/>
    </location>
</feature>
<evidence type="ECO:0000313" key="3">
    <source>
        <dbReference type="EnsemblMetazoa" id="G6106.9:cds"/>
    </source>
</evidence>
<dbReference type="InterPro" id="IPR052787">
    <property type="entry name" value="MAVS"/>
</dbReference>
<protein>
    <recommendedName>
        <fullName evidence="2">BTB domain-containing protein</fullName>
    </recommendedName>
</protein>
<sequence>MNCYQKFYTNQIHSSSLLCQLATMWKSQVLCDAIIRTGPVITRAHRVVLVAACPMLQSMDNASMGSHLEVRLAAEIKQDSINTFLQYLYEGFMMLTEENCRDVEKIARLLQVDSVIKCCADFQKCLNAATGAPVSKDTQYKYTSYDMLEFRHVRSSDLQKSINMKRMSSFTGPSSPGSKRQRMGRPSSPHIDSHSSSHRADDTLSMAHSYRNSQPDPWDRVPRLGAGTRPAAQPGVIDIVEDCLEIIQTEEPEKDARGMIKPDSRPKQKSVSIGVSSQMNANTDVHVVNISDPGGSVGPPKQVTANGSRGSITVNPLTMFSEPPPSQGPARAPDCSNDVQVPNSVPVSETARKENFVHALTPQPPQQPVFPTMTPISRTTNKPFAAGSATQVSTAESGAKNPAENDGEESQDQGNRIELSEELSPSSSADKPPDISIVKVESAEGHTGGLDMFVDMPEEAMMRMKAGMDDSMENEDESDPEHDQSQDLQRDDMSNEASNVSGDQNNSWYIGQFKEWLLHNGYNADFEMIDASKLNLILCQYYEDTVSITCTPLEIFPSLLTLHLSSAPYYRNIDVENDPEFRSSNSMLRKTPVYLDDAERGEVVNQNISISFADLRKVYASPVLGLNDRHTLQNKVWLDINLYFGGFTRQLLRNMSKKTFHCCTDLNNGRKYYKIQDPKVALQLTARMYEQPGSPYCPVYSFELYLSKLNTDSTVFFQQPMGYEEFQKTGLWYSTSPIGKNNQSRKLTNICQSVGIKLNFRNTSIRHLCRIVREKNPEYTPLYSDRLFRILTSNEMESESLTGEDMMY</sequence>
<proteinExistence type="predicted"/>
<dbReference type="AlphaFoldDB" id="A0A8W8NAZ8"/>
<evidence type="ECO:0000259" key="2">
    <source>
        <dbReference type="PROSITE" id="PS50097"/>
    </source>
</evidence>
<feature type="domain" description="BTB" evidence="2">
    <location>
        <begin position="31"/>
        <end position="97"/>
    </location>
</feature>
<dbReference type="InterPro" id="IPR000210">
    <property type="entry name" value="BTB/POZ_dom"/>
</dbReference>
<feature type="compositionally biased region" description="Acidic residues" evidence="1">
    <location>
        <begin position="470"/>
        <end position="480"/>
    </location>
</feature>
<dbReference type="PANTHER" id="PTHR21446">
    <property type="entry name" value="DUF3504 DOMAIN-CONTAINING PROTEIN"/>
    <property type="match status" value="1"/>
</dbReference>
<dbReference type="SUPFAM" id="SSF54695">
    <property type="entry name" value="POZ domain"/>
    <property type="match status" value="1"/>
</dbReference>
<evidence type="ECO:0000256" key="1">
    <source>
        <dbReference type="SAM" id="MobiDB-lite"/>
    </source>
</evidence>
<name>A0A8W8NAZ8_MAGGI</name>
<organism evidence="3 4">
    <name type="scientific">Magallana gigas</name>
    <name type="common">Pacific oyster</name>
    <name type="synonym">Crassostrea gigas</name>
    <dbReference type="NCBI Taxonomy" id="29159"/>
    <lineage>
        <taxon>Eukaryota</taxon>
        <taxon>Metazoa</taxon>
        <taxon>Spiralia</taxon>
        <taxon>Lophotrochozoa</taxon>
        <taxon>Mollusca</taxon>
        <taxon>Bivalvia</taxon>
        <taxon>Autobranchia</taxon>
        <taxon>Pteriomorphia</taxon>
        <taxon>Ostreida</taxon>
        <taxon>Ostreoidea</taxon>
        <taxon>Ostreidae</taxon>
        <taxon>Magallana</taxon>
    </lineage>
</organism>
<dbReference type="PROSITE" id="PS50097">
    <property type="entry name" value="BTB"/>
    <property type="match status" value="1"/>
</dbReference>
<dbReference type="PANTHER" id="PTHR21446:SF6">
    <property type="entry name" value="MITOCHONDRIAL ANTIVIRAL-SIGNALING PROTEIN"/>
    <property type="match status" value="1"/>
</dbReference>
<dbReference type="Gene3D" id="3.30.710.10">
    <property type="entry name" value="Potassium Channel Kv1.1, Chain A"/>
    <property type="match status" value="1"/>
</dbReference>
<dbReference type="InterPro" id="IPR011333">
    <property type="entry name" value="SKP1/BTB/POZ_sf"/>
</dbReference>
<feature type="region of interest" description="Disordered" evidence="1">
    <location>
        <begin position="318"/>
        <end position="343"/>
    </location>
</feature>
<dbReference type="Proteomes" id="UP000005408">
    <property type="component" value="Unassembled WGS sequence"/>
</dbReference>